<dbReference type="EMBL" id="MGEK01000011">
    <property type="protein sequence ID" value="OGL82727.1"/>
    <property type="molecule type" value="Genomic_DNA"/>
</dbReference>
<reference evidence="1 2" key="1">
    <citation type="journal article" date="2016" name="Nat. Commun.">
        <title>Thousands of microbial genomes shed light on interconnected biogeochemical processes in an aquifer system.</title>
        <authorList>
            <person name="Anantharaman K."/>
            <person name="Brown C.T."/>
            <person name="Hug L.A."/>
            <person name="Sharon I."/>
            <person name="Castelle C.J."/>
            <person name="Probst A.J."/>
            <person name="Thomas B.C."/>
            <person name="Singh A."/>
            <person name="Wilkins M.J."/>
            <person name="Karaoz U."/>
            <person name="Brodie E.L."/>
            <person name="Williams K.H."/>
            <person name="Hubbard S.S."/>
            <person name="Banfield J.F."/>
        </authorList>
    </citation>
    <scope>NUCLEOTIDE SEQUENCE [LARGE SCALE GENOMIC DNA]</scope>
</reference>
<dbReference type="Proteomes" id="UP000176846">
    <property type="component" value="Unassembled WGS sequence"/>
</dbReference>
<protein>
    <submittedName>
        <fullName evidence="1">Uncharacterized protein</fullName>
    </submittedName>
</protein>
<name>A0A1F7UYE7_9BACT</name>
<evidence type="ECO:0000313" key="1">
    <source>
        <dbReference type="EMBL" id="OGL82727.1"/>
    </source>
</evidence>
<proteinExistence type="predicted"/>
<comment type="caution">
    <text evidence="1">The sequence shown here is derived from an EMBL/GenBank/DDBJ whole genome shotgun (WGS) entry which is preliminary data.</text>
</comment>
<organism evidence="1 2">
    <name type="scientific">Candidatus Uhrbacteria bacterium RIFCSPLOWO2_01_FULL_47_25</name>
    <dbReference type="NCBI Taxonomy" id="1802402"/>
    <lineage>
        <taxon>Bacteria</taxon>
        <taxon>Candidatus Uhriibacteriota</taxon>
    </lineage>
</organism>
<sequence length="94" mass="11251">MKKNKLHNFIVWERPCYPGLIHMAAESLVLPQKKEWGRPWAKSYGFWSRGMVRFAWPKKEFLANAVYIAKKSLNDAYFNRKLKIYYKLNAVLKK</sequence>
<accession>A0A1F7UYE7</accession>
<gene>
    <name evidence="1" type="ORF">A2936_04030</name>
</gene>
<dbReference type="AlphaFoldDB" id="A0A1F7UYE7"/>
<evidence type="ECO:0000313" key="2">
    <source>
        <dbReference type="Proteomes" id="UP000176846"/>
    </source>
</evidence>